<evidence type="ECO:0000313" key="2">
    <source>
        <dbReference type="Proteomes" id="UP000054007"/>
    </source>
</evidence>
<proteinExistence type="predicted"/>
<evidence type="ECO:0000313" key="1">
    <source>
        <dbReference type="EMBL" id="KIY68168.1"/>
    </source>
</evidence>
<dbReference type="Gene3D" id="1.20.1280.50">
    <property type="match status" value="1"/>
</dbReference>
<dbReference type="OrthoDB" id="3156934at2759"/>
<reference evidence="1 2" key="1">
    <citation type="journal article" date="2015" name="Fungal Genet. Biol.">
        <title>Evolution of novel wood decay mechanisms in Agaricales revealed by the genome sequences of Fistulina hepatica and Cylindrobasidium torrendii.</title>
        <authorList>
            <person name="Floudas D."/>
            <person name="Held B.W."/>
            <person name="Riley R."/>
            <person name="Nagy L.G."/>
            <person name="Koehler G."/>
            <person name="Ransdell A.S."/>
            <person name="Younus H."/>
            <person name="Chow J."/>
            <person name="Chiniquy J."/>
            <person name="Lipzen A."/>
            <person name="Tritt A."/>
            <person name="Sun H."/>
            <person name="Haridas S."/>
            <person name="LaButti K."/>
            <person name="Ohm R.A."/>
            <person name="Kues U."/>
            <person name="Blanchette R.A."/>
            <person name="Grigoriev I.V."/>
            <person name="Minto R.E."/>
            <person name="Hibbett D.S."/>
        </authorList>
    </citation>
    <scope>NUCLEOTIDE SEQUENCE [LARGE SCALE GENOMIC DNA]</scope>
    <source>
        <strain evidence="1 2">FP15055 ss-10</strain>
    </source>
</reference>
<dbReference type="Proteomes" id="UP000054007">
    <property type="component" value="Unassembled WGS sequence"/>
</dbReference>
<organism evidence="1 2">
    <name type="scientific">Cylindrobasidium torrendii FP15055 ss-10</name>
    <dbReference type="NCBI Taxonomy" id="1314674"/>
    <lineage>
        <taxon>Eukaryota</taxon>
        <taxon>Fungi</taxon>
        <taxon>Dikarya</taxon>
        <taxon>Basidiomycota</taxon>
        <taxon>Agaricomycotina</taxon>
        <taxon>Agaricomycetes</taxon>
        <taxon>Agaricomycetidae</taxon>
        <taxon>Agaricales</taxon>
        <taxon>Marasmiineae</taxon>
        <taxon>Physalacriaceae</taxon>
        <taxon>Cylindrobasidium</taxon>
    </lineage>
</organism>
<keyword evidence="2" id="KW-1185">Reference proteome</keyword>
<dbReference type="EMBL" id="KN880508">
    <property type="protein sequence ID" value="KIY68168.1"/>
    <property type="molecule type" value="Genomic_DNA"/>
</dbReference>
<dbReference type="AlphaFoldDB" id="A0A0D7BCC2"/>
<name>A0A0D7BCC2_9AGAR</name>
<accession>A0A0D7BCC2</accession>
<sequence length="398" mass="45222">MLTTGATETRLPTELLIEIFLLTQEHDHSLAEPEQVEGNSKVAMGISHVCRRWRATALGIPNLWTYSFYQTRKARHKARFMRIQIKRSQWAPLIFYLRLREHPEDDRVRKLVEVCIGRVQKIYIEEDCPKLALAILNRARAPRLRTLALYGPAANYHLNPSCPFPNGFGSLETFHLHRMKIDLSTIPTAVQGLTSLTLDKIPYSCMAAILKSVARDLTSLTLGKIDATRQDTASVILPSLHELTFNTCPTSAPRWIIPHHLKVVGLCDINPLMLMKLDKKVGRSWAIHPLEEVEELVIRATPRDYLPDGAYWVDRHLRNLPKAFPNVSRINMTGHCLSPRAAQFWCAVLGENEHGVGMFKSRWPMLKTISVSREDVRAALLEEFKGAREDVSDMVVIA</sequence>
<protein>
    <submittedName>
        <fullName evidence="1">Uncharacterized protein</fullName>
    </submittedName>
</protein>
<gene>
    <name evidence="1" type="ORF">CYLTODRAFT_489986</name>
</gene>